<sequence length="339" mass="37730">MDDYALMCAPSSVDELRETLGRLEARWKSIRQRPRNRPTSVSPAMRPPSPLLRSYTDSVVDSNAYATPPTYKYNADGSRTLVSRSSSPDFVVDVVPPTVPIYVYENGYSTPQKKRMDPDAYDSPASVASSNSVSRPVSGSSRLPIAPGRRVAALTRENVSRLQQYPLHSPLDRDGGGSVCSSQSVKSRMSVKTDGGAVFSRLYKPNHLQDRDMRMSMYKDRQQSNLSFMPKTNSRQRSPSVASRDSFCSQSSCTSVQTDITGGLSSSSRLYDPDYIKKRHARLEKLKEERELRECTFAPAVNKNVNEKLLTNKEARLSNVYVPSATTPPSRSAATRRIK</sequence>
<dbReference type="Proteomes" id="UP000332933">
    <property type="component" value="Unassembled WGS sequence"/>
</dbReference>
<protein>
    <submittedName>
        <fullName evidence="3">Aste57867_8125 protein</fullName>
    </submittedName>
</protein>
<dbReference type="EMBL" id="VJMH01005091">
    <property type="protein sequence ID" value="KAF0701423.1"/>
    <property type="molecule type" value="Genomic_DNA"/>
</dbReference>
<feature type="region of interest" description="Disordered" evidence="1">
    <location>
        <begin position="29"/>
        <end position="55"/>
    </location>
</feature>
<gene>
    <name evidence="3" type="primary">Aste57867_8125</name>
    <name evidence="2" type="ORF">As57867_008095</name>
    <name evidence="3" type="ORF">ASTE57867_8125</name>
</gene>
<feature type="region of interest" description="Disordered" evidence="1">
    <location>
        <begin position="109"/>
        <end position="144"/>
    </location>
</feature>
<reference evidence="2" key="2">
    <citation type="submission" date="2019-06" db="EMBL/GenBank/DDBJ databases">
        <title>Genomics analysis of Aphanomyces spp. identifies a new class of oomycete effector associated with host adaptation.</title>
        <authorList>
            <person name="Gaulin E."/>
        </authorList>
    </citation>
    <scope>NUCLEOTIDE SEQUENCE</scope>
    <source>
        <strain evidence="2">CBS 578.67</strain>
    </source>
</reference>
<dbReference type="OrthoDB" id="77399at2759"/>
<evidence type="ECO:0000256" key="1">
    <source>
        <dbReference type="SAM" id="MobiDB-lite"/>
    </source>
</evidence>
<evidence type="ECO:0000313" key="2">
    <source>
        <dbReference type="EMBL" id="KAF0701423.1"/>
    </source>
</evidence>
<accession>A0A485KJF4</accession>
<evidence type="ECO:0000313" key="3">
    <source>
        <dbReference type="EMBL" id="VFT85014.1"/>
    </source>
</evidence>
<feature type="compositionally biased region" description="Low complexity" evidence="1">
    <location>
        <begin position="123"/>
        <end position="142"/>
    </location>
</feature>
<organism evidence="3 4">
    <name type="scientific">Aphanomyces stellatus</name>
    <dbReference type="NCBI Taxonomy" id="120398"/>
    <lineage>
        <taxon>Eukaryota</taxon>
        <taxon>Sar</taxon>
        <taxon>Stramenopiles</taxon>
        <taxon>Oomycota</taxon>
        <taxon>Saprolegniomycetes</taxon>
        <taxon>Saprolegniales</taxon>
        <taxon>Verrucalvaceae</taxon>
        <taxon>Aphanomyces</taxon>
    </lineage>
</organism>
<keyword evidence="4" id="KW-1185">Reference proteome</keyword>
<name>A0A485KJF4_9STRA</name>
<dbReference type="AlphaFoldDB" id="A0A485KJF4"/>
<evidence type="ECO:0000313" key="4">
    <source>
        <dbReference type="Proteomes" id="UP000332933"/>
    </source>
</evidence>
<feature type="region of interest" description="Disordered" evidence="1">
    <location>
        <begin position="223"/>
        <end position="247"/>
    </location>
</feature>
<feature type="region of interest" description="Disordered" evidence="1">
    <location>
        <begin position="166"/>
        <end position="187"/>
    </location>
</feature>
<proteinExistence type="predicted"/>
<dbReference type="EMBL" id="CAADRA010005112">
    <property type="protein sequence ID" value="VFT85014.1"/>
    <property type="molecule type" value="Genomic_DNA"/>
</dbReference>
<reference evidence="3 4" key="1">
    <citation type="submission" date="2019-03" db="EMBL/GenBank/DDBJ databases">
        <authorList>
            <person name="Gaulin E."/>
            <person name="Dumas B."/>
        </authorList>
    </citation>
    <scope>NUCLEOTIDE SEQUENCE [LARGE SCALE GENOMIC DNA]</scope>
    <source>
        <strain evidence="3">CBS 568.67</strain>
    </source>
</reference>